<evidence type="ECO:0000256" key="4">
    <source>
        <dbReference type="ARBA" id="ARBA00022989"/>
    </source>
</evidence>
<feature type="transmembrane region" description="Helical" evidence="6">
    <location>
        <begin position="62"/>
        <end position="80"/>
    </location>
</feature>
<evidence type="ECO:0000256" key="2">
    <source>
        <dbReference type="ARBA" id="ARBA00022475"/>
    </source>
</evidence>
<keyword evidence="3 6" id="KW-0812">Transmembrane</keyword>
<dbReference type="InterPro" id="IPR030922">
    <property type="entry name" value="LptF"/>
</dbReference>
<keyword evidence="2" id="KW-1003">Cell membrane</keyword>
<evidence type="ECO:0000256" key="1">
    <source>
        <dbReference type="ARBA" id="ARBA00004651"/>
    </source>
</evidence>
<keyword evidence="4 6" id="KW-1133">Transmembrane helix</keyword>
<proteinExistence type="predicted"/>
<evidence type="ECO:0000256" key="3">
    <source>
        <dbReference type="ARBA" id="ARBA00022692"/>
    </source>
</evidence>
<feature type="transmembrane region" description="Helical" evidence="6">
    <location>
        <begin position="288"/>
        <end position="307"/>
    </location>
</feature>
<evidence type="ECO:0000256" key="6">
    <source>
        <dbReference type="SAM" id="Phobius"/>
    </source>
</evidence>
<keyword evidence="8" id="KW-1185">Reference proteome</keyword>
<feature type="transmembrane region" description="Helical" evidence="6">
    <location>
        <begin position="9"/>
        <end position="31"/>
    </location>
</feature>
<dbReference type="EMBL" id="PGTD01000023">
    <property type="protein sequence ID" value="PJE25920.1"/>
    <property type="molecule type" value="Genomic_DNA"/>
</dbReference>
<feature type="transmembrane region" description="Helical" evidence="6">
    <location>
        <begin position="319"/>
        <end position="337"/>
    </location>
</feature>
<evidence type="ECO:0000313" key="8">
    <source>
        <dbReference type="Proteomes" id="UP000231702"/>
    </source>
</evidence>
<evidence type="ECO:0000313" key="7">
    <source>
        <dbReference type="EMBL" id="PJE25920.1"/>
    </source>
</evidence>
<name>A0ABX4MLC5_9RHOB</name>
<sequence length="386" mass="42882">MRVARFDRYLLSQLMTLFGFFALILVAIYWINSAVRLFDQLIADGQSAWVFLEYTALTLPNVMRITLPMAVFAGAVYVTNRLASESELVVMQATGFSPWRLARPVLSFGLITAAMMSVLTHLLVPMSHSEIVTRNKEISRNVTARMLTEGTFLHPAPGITFYIRDIDADGALHDVFLSDRRDSEEVQNYSAARAYLVNTAEDPEAEPEPKLVMVDGLAQTLDLQTRRLYTTHFEDFAYDVGALIDVSDEVKLGIRDLSTWRLLARTETAMAVTGRSEGWVVQEAHGRFTQALLCVVAALIGFSALQVGGFSRFGVWKQIVFAVSLLIVVKFVEGLVTDPVRKDADLWPLLYLPTLVGALLSVGLLAWAARAHRPRDRALPEAEATA</sequence>
<feature type="transmembrane region" description="Helical" evidence="6">
    <location>
        <begin position="349"/>
        <end position="369"/>
    </location>
</feature>
<comment type="subcellular location">
    <subcellularLocation>
        <location evidence="1">Cell membrane</location>
        <topology evidence="1">Multi-pass membrane protein</topology>
    </subcellularLocation>
</comment>
<dbReference type="Pfam" id="PF03739">
    <property type="entry name" value="LptF_LptG"/>
    <property type="match status" value="1"/>
</dbReference>
<accession>A0ABX4MLC5</accession>
<dbReference type="PANTHER" id="PTHR33529">
    <property type="entry name" value="SLR0882 PROTEIN-RELATED"/>
    <property type="match status" value="1"/>
</dbReference>
<feature type="transmembrane region" description="Helical" evidence="6">
    <location>
        <begin position="101"/>
        <end position="124"/>
    </location>
</feature>
<dbReference type="InterPro" id="IPR005495">
    <property type="entry name" value="LptG/LptF_permease"/>
</dbReference>
<dbReference type="NCBIfam" id="TIGR04407">
    <property type="entry name" value="LptF_YjgP"/>
    <property type="match status" value="1"/>
</dbReference>
<dbReference type="PANTHER" id="PTHR33529:SF6">
    <property type="entry name" value="YJGP_YJGQ FAMILY PERMEASE"/>
    <property type="match status" value="1"/>
</dbReference>
<evidence type="ECO:0000256" key="5">
    <source>
        <dbReference type="ARBA" id="ARBA00023136"/>
    </source>
</evidence>
<organism evidence="7 8">
    <name type="scientific">Pseudooceanicola antarcticus</name>
    <dbReference type="NCBI Taxonomy" id="1247613"/>
    <lineage>
        <taxon>Bacteria</taxon>
        <taxon>Pseudomonadati</taxon>
        <taxon>Pseudomonadota</taxon>
        <taxon>Alphaproteobacteria</taxon>
        <taxon>Rhodobacterales</taxon>
        <taxon>Paracoccaceae</taxon>
        <taxon>Pseudooceanicola</taxon>
    </lineage>
</organism>
<reference evidence="7 8" key="1">
    <citation type="journal article" date="2018" name="Int. J. Syst. Evol. Microbiol.">
        <title>Pseudooceanicola lipolyticus sp. nov., a marine alphaproteobacterium, reclassification of Oceanicola flagellatus as Pseudooceanicola flagellatus comb. nov. and emended description of the genus Pseudooceanicola.</title>
        <authorList>
            <person name="Huang M.-M."/>
            <person name="Guo L.-L."/>
            <person name="Wu Y.-H."/>
            <person name="Lai Q.-L."/>
            <person name="Shao Z.-Z."/>
            <person name="Wang C.-S."/>
            <person name="Wu M."/>
            <person name="Xu X.-W."/>
        </authorList>
    </citation>
    <scope>NUCLEOTIDE SEQUENCE [LARGE SCALE GENOMIC DNA]</scope>
    <source>
        <strain evidence="7 8">Ar-45</strain>
    </source>
</reference>
<dbReference type="Proteomes" id="UP000231702">
    <property type="component" value="Unassembled WGS sequence"/>
</dbReference>
<comment type="caution">
    <text evidence="7">The sequence shown here is derived from an EMBL/GenBank/DDBJ whole genome shotgun (WGS) entry which is preliminary data.</text>
</comment>
<gene>
    <name evidence="7" type="primary">lptF</name>
    <name evidence="7" type="ORF">CVM39_19670</name>
</gene>
<protein>
    <submittedName>
        <fullName evidence="7">LPS export ABC transporter permease LptF</fullName>
    </submittedName>
</protein>
<keyword evidence="5 6" id="KW-0472">Membrane</keyword>